<protein>
    <submittedName>
        <fullName evidence="2">Uncharacterized protein</fullName>
    </submittedName>
</protein>
<dbReference type="EMBL" id="JAKMXF010000009">
    <property type="protein sequence ID" value="KAI6661712.1"/>
    <property type="molecule type" value="Genomic_DNA"/>
</dbReference>
<proteinExistence type="predicted"/>
<name>A0AAV7KJY9_9METZ</name>
<comment type="caution">
    <text evidence="2">The sequence shown here is derived from an EMBL/GenBank/DDBJ whole genome shotgun (WGS) entry which is preliminary data.</text>
</comment>
<reference evidence="2 3" key="1">
    <citation type="journal article" date="2023" name="BMC Biol.">
        <title>The compact genome of the sponge Oopsacas minuta (Hexactinellida) is lacking key metazoan core genes.</title>
        <authorList>
            <person name="Santini S."/>
            <person name="Schenkelaars Q."/>
            <person name="Jourda C."/>
            <person name="Duchesne M."/>
            <person name="Belahbib H."/>
            <person name="Rocher C."/>
            <person name="Selva M."/>
            <person name="Riesgo A."/>
            <person name="Vervoort M."/>
            <person name="Leys S.P."/>
            <person name="Kodjabachian L."/>
            <person name="Le Bivic A."/>
            <person name="Borchiellini C."/>
            <person name="Claverie J.M."/>
            <person name="Renard E."/>
        </authorList>
    </citation>
    <scope>NUCLEOTIDE SEQUENCE [LARGE SCALE GENOMIC DNA]</scope>
    <source>
        <strain evidence="2">SPO-2</strain>
    </source>
</reference>
<keyword evidence="3" id="KW-1185">Reference proteome</keyword>
<sequence>MGAGYSSKSSTGSSVPDYDSYESGNETSAMDDLFDLTTCIIQLQRKLEDIDLEASINHAMYPECSTRCKDEKRELQKRLELLTSREQKLFRSIARPKKMERKHSSVIIMHKKKQKLRKKTHYRSMMLPTECRQLTSLDEPYKKFSQQPIPMCGSIRDL</sequence>
<feature type="region of interest" description="Disordered" evidence="1">
    <location>
        <begin position="1"/>
        <end position="23"/>
    </location>
</feature>
<accession>A0AAV7KJY9</accession>
<evidence type="ECO:0000256" key="1">
    <source>
        <dbReference type="SAM" id="MobiDB-lite"/>
    </source>
</evidence>
<dbReference type="AlphaFoldDB" id="A0AAV7KJY9"/>
<evidence type="ECO:0000313" key="2">
    <source>
        <dbReference type="EMBL" id="KAI6661712.1"/>
    </source>
</evidence>
<evidence type="ECO:0000313" key="3">
    <source>
        <dbReference type="Proteomes" id="UP001165289"/>
    </source>
</evidence>
<dbReference type="Proteomes" id="UP001165289">
    <property type="component" value="Unassembled WGS sequence"/>
</dbReference>
<organism evidence="2 3">
    <name type="scientific">Oopsacas minuta</name>
    <dbReference type="NCBI Taxonomy" id="111878"/>
    <lineage>
        <taxon>Eukaryota</taxon>
        <taxon>Metazoa</taxon>
        <taxon>Porifera</taxon>
        <taxon>Hexactinellida</taxon>
        <taxon>Hexasterophora</taxon>
        <taxon>Lyssacinosida</taxon>
        <taxon>Leucopsacidae</taxon>
        <taxon>Oopsacas</taxon>
    </lineage>
</organism>
<gene>
    <name evidence="2" type="ORF">LOD99_9899</name>
</gene>
<feature type="compositionally biased region" description="Low complexity" evidence="1">
    <location>
        <begin position="1"/>
        <end position="14"/>
    </location>
</feature>